<dbReference type="OrthoDB" id="7998853at2"/>
<reference evidence="1 2" key="1">
    <citation type="journal article" date="2013" name="Genome Biol.">
        <title>Comparative genomics of the core and accessory genomes of 48 Sinorhizobium strains comprising five genospecies.</title>
        <authorList>
            <person name="Sugawara M."/>
            <person name="Epstein B."/>
            <person name="Badgley B.D."/>
            <person name="Unno T."/>
            <person name="Xu L."/>
            <person name="Reese J."/>
            <person name="Gyaneshwar P."/>
            <person name="Denny R."/>
            <person name="Mudge J."/>
            <person name="Bharti A.K."/>
            <person name="Farmer A.D."/>
            <person name="May G.D."/>
            <person name="Woodward J.E."/>
            <person name="Medigue C."/>
            <person name="Vallenet D."/>
            <person name="Lajus A."/>
            <person name="Rouy Z."/>
            <person name="Martinez-Vaz B."/>
            <person name="Tiffin P."/>
            <person name="Young N.D."/>
            <person name="Sadowsky M.J."/>
        </authorList>
    </citation>
    <scope>NUCLEOTIDE SEQUENCE [LARGE SCALE GENOMIC DNA]</scope>
    <source>
        <strain evidence="1 2">USDA4894</strain>
    </source>
</reference>
<evidence type="ECO:0000313" key="2">
    <source>
        <dbReference type="Proteomes" id="UP000439983"/>
    </source>
</evidence>
<dbReference type="AlphaFoldDB" id="A0A6N7LKN1"/>
<dbReference type="EMBL" id="WITC01000101">
    <property type="protein sequence ID" value="MQX17768.1"/>
    <property type="molecule type" value="Genomic_DNA"/>
</dbReference>
<accession>A0A6N7LKN1</accession>
<evidence type="ECO:0000313" key="1">
    <source>
        <dbReference type="EMBL" id="MQX17768.1"/>
    </source>
</evidence>
<dbReference type="RefSeq" id="WP_153441619.1">
    <property type="nucleotide sequence ID" value="NZ_JACIGA010000005.1"/>
</dbReference>
<proteinExistence type="predicted"/>
<dbReference type="Proteomes" id="UP000439983">
    <property type="component" value="Unassembled WGS sequence"/>
</dbReference>
<organism evidence="1 2">
    <name type="scientific">Sinorhizobium terangae</name>
    <dbReference type="NCBI Taxonomy" id="110322"/>
    <lineage>
        <taxon>Bacteria</taxon>
        <taxon>Pseudomonadati</taxon>
        <taxon>Pseudomonadota</taxon>
        <taxon>Alphaproteobacteria</taxon>
        <taxon>Hyphomicrobiales</taxon>
        <taxon>Rhizobiaceae</taxon>
        <taxon>Sinorhizobium/Ensifer group</taxon>
        <taxon>Sinorhizobium</taxon>
    </lineage>
</organism>
<sequence length="165" mass="18679">MSGDAKREEIGVTKYLPSIWLDEVVPAPQRDVNDFIHRLDNGTWIMMPKDEADQDEEFWRTPLELGQVVAFAVHEWYGWMEIHVNEDGSIDDGEVPDKANCLCLDGEIETMADNVKDLVENGDGEPLKPGSYHITAYYWADTETHFRFIVDADGNGRFEPCAGAN</sequence>
<keyword evidence="2" id="KW-1185">Reference proteome</keyword>
<name>A0A6N7LKN1_SINTE</name>
<gene>
    <name evidence="1" type="ORF">GHK62_24355</name>
</gene>
<comment type="caution">
    <text evidence="1">The sequence shown here is derived from an EMBL/GenBank/DDBJ whole genome shotgun (WGS) entry which is preliminary data.</text>
</comment>
<protein>
    <submittedName>
        <fullName evidence="1">Uncharacterized protein</fullName>
    </submittedName>
</protein>